<dbReference type="AlphaFoldDB" id="K3WJC2"/>
<dbReference type="InterPro" id="IPR013154">
    <property type="entry name" value="ADH-like_N"/>
</dbReference>
<reference evidence="2" key="3">
    <citation type="submission" date="2015-02" db="UniProtKB">
        <authorList>
            <consortium name="EnsemblProtists"/>
        </authorList>
    </citation>
    <scope>IDENTIFICATION</scope>
    <source>
        <strain evidence="2">DAOM BR144</strain>
    </source>
</reference>
<dbReference type="Pfam" id="PF13602">
    <property type="entry name" value="ADH_zinc_N_2"/>
    <property type="match status" value="1"/>
</dbReference>
<dbReference type="eggNOG" id="KOG1198">
    <property type="taxonomic scope" value="Eukaryota"/>
</dbReference>
<dbReference type="CDD" id="cd05289">
    <property type="entry name" value="MDR_like_2"/>
    <property type="match status" value="1"/>
</dbReference>
<dbReference type="HOGENOM" id="CLU_026673_3_3_1"/>
<dbReference type="Pfam" id="PF08240">
    <property type="entry name" value="ADH_N"/>
    <property type="match status" value="1"/>
</dbReference>
<dbReference type="InParanoid" id="K3WJC2"/>
<dbReference type="Gene3D" id="3.90.180.10">
    <property type="entry name" value="Medium-chain alcohol dehydrogenases, catalytic domain"/>
    <property type="match status" value="1"/>
</dbReference>
<dbReference type="InterPro" id="IPR050700">
    <property type="entry name" value="YIM1/Zinc_Alcohol_DH_Fams"/>
</dbReference>
<dbReference type="SUPFAM" id="SSF50129">
    <property type="entry name" value="GroES-like"/>
    <property type="match status" value="1"/>
</dbReference>
<evidence type="ECO:0000259" key="1">
    <source>
        <dbReference type="SMART" id="SM00829"/>
    </source>
</evidence>
<evidence type="ECO:0000313" key="3">
    <source>
        <dbReference type="Proteomes" id="UP000019132"/>
    </source>
</evidence>
<dbReference type="EMBL" id="GL376564">
    <property type="status" value="NOT_ANNOTATED_CDS"/>
    <property type="molecule type" value="Genomic_DNA"/>
</dbReference>
<dbReference type="GO" id="GO:0016491">
    <property type="term" value="F:oxidoreductase activity"/>
    <property type="evidence" value="ECO:0007669"/>
    <property type="project" value="InterPro"/>
</dbReference>
<reference evidence="3" key="2">
    <citation type="submission" date="2010-04" db="EMBL/GenBank/DDBJ databases">
        <authorList>
            <person name="Buell R."/>
            <person name="Hamilton J."/>
            <person name="Hostetler J."/>
        </authorList>
    </citation>
    <scope>NUCLEOTIDE SEQUENCE [LARGE SCALE GENOMIC DNA]</scope>
    <source>
        <strain evidence="3">DAOM:BR144</strain>
    </source>
</reference>
<dbReference type="InterPro" id="IPR020843">
    <property type="entry name" value="ER"/>
</dbReference>
<reference evidence="3" key="1">
    <citation type="journal article" date="2010" name="Genome Biol.">
        <title>Genome sequence of the necrotrophic plant pathogen Pythium ultimum reveals original pathogenicity mechanisms and effector repertoire.</title>
        <authorList>
            <person name="Levesque C.A."/>
            <person name="Brouwer H."/>
            <person name="Cano L."/>
            <person name="Hamilton J.P."/>
            <person name="Holt C."/>
            <person name="Huitema E."/>
            <person name="Raffaele S."/>
            <person name="Robideau G.P."/>
            <person name="Thines M."/>
            <person name="Win J."/>
            <person name="Zerillo M.M."/>
            <person name="Beakes G.W."/>
            <person name="Boore J.L."/>
            <person name="Busam D."/>
            <person name="Dumas B."/>
            <person name="Ferriera S."/>
            <person name="Fuerstenberg S.I."/>
            <person name="Gachon C.M."/>
            <person name="Gaulin E."/>
            <person name="Govers F."/>
            <person name="Grenville-Briggs L."/>
            <person name="Horner N."/>
            <person name="Hostetler J."/>
            <person name="Jiang R.H."/>
            <person name="Johnson J."/>
            <person name="Krajaejun T."/>
            <person name="Lin H."/>
            <person name="Meijer H.J."/>
            <person name="Moore B."/>
            <person name="Morris P."/>
            <person name="Phuntmart V."/>
            <person name="Puiu D."/>
            <person name="Shetty J."/>
            <person name="Stajich J.E."/>
            <person name="Tripathy S."/>
            <person name="Wawra S."/>
            <person name="van West P."/>
            <person name="Whitty B.R."/>
            <person name="Coutinho P.M."/>
            <person name="Henrissat B."/>
            <person name="Martin F."/>
            <person name="Thomas P.D."/>
            <person name="Tyler B.M."/>
            <person name="De Vries R.P."/>
            <person name="Kamoun S."/>
            <person name="Yandell M."/>
            <person name="Tisserat N."/>
            <person name="Buell C.R."/>
        </authorList>
    </citation>
    <scope>NUCLEOTIDE SEQUENCE</scope>
    <source>
        <strain evidence="3">DAOM:BR144</strain>
    </source>
</reference>
<feature type="domain" description="Enoyl reductase (ER)" evidence="1">
    <location>
        <begin position="20"/>
        <end position="328"/>
    </location>
</feature>
<dbReference type="OMA" id="IDWKLQD"/>
<dbReference type="SUPFAM" id="SSF51735">
    <property type="entry name" value="NAD(P)-binding Rossmann-fold domains"/>
    <property type="match status" value="1"/>
</dbReference>
<dbReference type="Proteomes" id="UP000019132">
    <property type="component" value="Unassembled WGS sequence"/>
</dbReference>
<dbReference type="PANTHER" id="PTHR11695:SF294">
    <property type="entry name" value="RETICULON-4-INTERACTING PROTEIN 1, MITOCHONDRIAL"/>
    <property type="match status" value="1"/>
</dbReference>
<dbReference type="VEuPathDB" id="FungiDB:PYU1_G005053"/>
<dbReference type="SMART" id="SM00829">
    <property type="entry name" value="PKS_ER"/>
    <property type="match status" value="1"/>
</dbReference>
<dbReference type="STRING" id="431595.K3WJC2"/>
<proteinExistence type="predicted"/>
<organism evidence="2 3">
    <name type="scientific">Globisporangium ultimum (strain ATCC 200006 / CBS 805.95 / DAOM BR144)</name>
    <name type="common">Pythium ultimum</name>
    <dbReference type="NCBI Taxonomy" id="431595"/>
    <lineage>
        <taxon>Eukaryota</taxon>
        <taxon>Sar</taxon>
        <taxon>Stramenopiles</taxon>
        <taxon>Oomycota</taxon>
        <taxon>Peronosporomycetes</taxon>
        <taxon>Pythiales</taxon>
        <taxon>Pythiaceae</taxon>
        <taxon>Globisporangium</taxon>
    </lineage>
</organism>
<dbReference type="PANTHER" id="PTHR11695">
    <property type="entry name" value="ALCOHOL DEHYDROGENASE RELATED"/>
    <property type="match status" value="1"/>
</dbReference>
<dbReference type="EnsemblProtists" id="PYU1_T005064">
    <property type="protein sequence ID" value="PYU1_T005064"/>
    <property type="gene ID" value="PYU1_G005053"/>
</dbReference>
<sequence>MAAAPFPTTFRAFRYVQHGKPDKVLQLRPRVAQAPLGSAQVRVKVHSAAINPIDIALVPNYTPDHLHSHPTEDKPFGIGFDGAGTIVEVGASVDPARLRVGDNVYFMMPFTEFGTFAEYLTVDADFVALKPKNMSFDQAACVPLVALTSYQALVEYCQLKKGERVLILGGSSATGFVAIQLAKAIGAHVITTTSDKNFDFVKSFGADQLIDYTNEKWVDVLPPHSIDVLYDCGMEPMSWNSDAQTVLTKNSGRYVTLWPLPNPIEPRFGAKLVGSILVYPSASQLDELTKLIEAGKIVIPIDSVFALEQVLDAIARIKTRRATGKIVIQIANAERQTSAL</sequence>
<name>K3WJC2_GLOUD</name>
<dbReference type="Gene3D" id="3.40.50.720">
    <property type="entry name" value="NAD(P)-binding Rossmann-like Domain"/>
    <property type="match status" value="1"/>
</dbReference>
<keyword evidence="3" id="KW-1185">Reference proteome</keyword>
<accession>K3WJC2</accession>
<dbReference type="InterPro" id="IPR011032">
    <property type="entry name" value="GroES-like_sf"/>
</dbReference>
<dbReference type="InterPro" id="IPR036291">
    <property type="entry name" value="NAD(P)-bd_dom_sf"/>
</dbReference>
<evidence type="ECO:0000313" key="2">
    <source>
        <dbReference type="EnsemblProtists" id="PYU1_T005064"/>
    </source>
</evidence>
<protein>
    <recommendedName>
        <fullName evidence="1">Enoyl reductase (ER) domain-containing protein</fullName>
    </recommendedName>
</protein>